<gene>
    <name evidence="1" type="ORF">ENU41_03125</name>
</gene>
<name>A0A832CYX8_9CREN</name>
<evidence type="ECO:0008006" key="2">
    <source>
        <dbReference type="Google" id="ProtNLM"/>
    </source>
</evidence>
<reference evidence="1" key="1">
    <citation type="journal article" date="2020" name="mSystems">
        <title>Genome- and Community-Level Interaction Insights into Carbon Utilization and Element Cycling Functions of Hydrothermarchaeota in Hydrothermal Sediment.</title>
        <authorList>
            <person name="Zhou Z."/>
            <person name="Liu Y."/>
            <person name="Xu W."/>
            <person name="Pan J."/>
            <person name="Luo Z.H."/>
            <person name="Li M."/>
        </authorList>
    </citation>
    <scope>NUCLEOTIDE SEQUENCE</scope>
    <source>
        <strain evidence="1">SpSt-667</strain>
    </source>
</reference>
<dbReference type="EMBL" id="DTCK01000016">
    <property type="protein sequence ID" value="HGQ35652.1"/>
    <property type="molecule type" value="Genomic_DNA"/>
</dbReference>
<sequence length="282" mass="33472">MILITYVPFYRLHEIEDYFIKNIEIIKPEYSMVYIDNIYSEKQINIVKKVINRDIEIVFGNWRSRGGTWLKILNDMHNYGKDIVVIDSDNVLDARYPKIHGILKKYDIYTLLDYEGSQHNITGWLRRSKYVGDINIDGEKYPIYMYRIKPRNTLELLLGKGSPFFIGPKQLVYISKPLDLEVLEKVEKAFNNIEYSIRNNISDEAVLGVVLYLCNYEEIPWTIATHHYRHKDHATGYMKTSKIITAIAHIQFSNGLIKEFKRNYFRLYELKYLVSLFKNIIY</sequence>
<accession>A0A832CYX8</accession>
<comment type="caution">
    <text evidence="1">The sequence shown here is derived from an EMBL/GenBank/DDBJ whole genome shotgun (WGS) entry which is preliminary data.</text>
</comment>
<evidence type="ECO:0000313" key="1">
    <source>
        <dbReference type="EMBL" id="HGQ35652.1"/>
    </source>
</evidence>
<dbReference type="AlphaFoldDB" id="A0A832CYX8"/>
<organism evidence="1">
    <name type="scientific">Ignisphaera aggregans</name>
    <dbReference type="NCBI Taxonomy" id="334771"/>
    <lineage>
        <taxon>Archaea</taxon>
        <taxon>Thermoproteota</taxon>
        <taxon>Thermoprotei</taxon>
        <taxon>Desulfurococcales</taxon>
        <taxon>Desulfurococcaceae</taxon>
        <taxon>Ignisphaera</taxon>
    </lineage>
</organism>
<proteinExistence type="predicted"/>
<protein>
    <recommendedName>
        <fullName evidence="2">Glycosyltransferase family 2 protein</fullName>
    </recommendedName>
</protein>